<dbReference type="UniPathway" id="UPA00379">
    <property type="reaction ID" value="UER00551"/>
</dbReference>
<dbReference type="EC" id="3.5.2.7" evidence="1 7"/>
<keyword evidence="2 7" id="KW-0479">Metal-binding</keyword>
<feature type="binding site" evidence="7">
    <location>
        <position position="317"/>
    </location>
    <ligand>
        <name>Zn(2+)</name>
        <dbReference type="ChEBI" id="CHEBI:29105"/>
    </ligand>
</feature>
<evidence type="ECO:0000256" key="5">
    <source>
        <dbReference type="ARBA" id="ARBA00022833"/>
    </source>
</evidence>
<comment type="subcellular location">
    <subcellularLocation>
        <location evidence="7">Cytoplasm</location>
    </subcellularLocation>
</comment>
<feature type="binding site" evidence="7">
    <location>
        <position position="242"/>
    </location>
    <ligand>
        <name>Zn(2+)</name>
        <dbReference type="ChEBI" id="CHEBI:29105"/>
    </ligand>
</feature>
<dbReference type="HAMAP" id="MF_00372">
    <property type="entry name" value="HutI"/>
    <property type="match status" value="1"/>
</dbReference>
<dbReference type="InterPro" id="IPR011059">
    <property type="entry name" value="Metal-dep_hydrolase_composite"/>
</dbReference>
<feature type="binding site" evidence="7">
    <location>
        <position position="72"/>
    </location>
    <ligand>
        <name>Zn(2+)</name>
        <dbReference type="ChEBI" id="CHEBI:29105"/>
    </ligand>
</feature>
<feature type="binding site" evidence="7">
    <location>
        <position position="319"/>
    </location>
    <ligand>
        <name>N-formimidoyl-L-glutamate</name>
        <dbReference type="ChEBI" id="CHEBI:58928"/>
    </ligand>
</feature>
<dbReference type="NCBIfam" id="TIGR01224">
    <property type="entry name" value="hutI"/>
    <property type="match status" value="1"/>
</dbReference>
<keyword evidence="6 7" id="KW-0408">Iron</keyword>
<dbReference type="GO" id="GO:0005737">
    <property type="term" value="C:cytoplasm"/>
    <property type="evidence" value="ECO:0007669"/>
    <property type="project" value="UniProtKB-SubCell"/>
</dbReference>
<evidence type="ECO:0000256" key="4">
    <source>
        <dbReference type="ARBA" id="ARBA00022808"/>
    </source>
</evidence>
<feature type="binding site" evidence="7">
    <location>
        <position position="322"/>
    </location>
    <ligand>
        <name>4-imidazolone-5-propanoate</name>
        <dbReference type="ChEBI" id="CHEBI:77893"/>
    </ligand>
</feature>
<evidence type="ECO:0000256" key="2">
    <source>
        <dbReference type="ARBA" id="ARBA00022723"/>
    </source>
</evidence>
<keyword evidence="5 7" id="KW-0862">Zinc</keyword>
<dbReference type="EMBL" id="LT629750">
    <property type="protein sequence ID" value="SDT50585.1"/>
    <property type="molecule type" value="Genomic_DNA"/>
</dbReference>
<feature type="binding site" evidence="7">
    <location>
        <position position="242"/>
    </location>
    <ligand>
        <name>Fe(3+)</name>
        <dbReference type="ChEBI" id="CHEBI:29034"/>
    </ligand>
</feature>
<reference evidence="10" key="1">
    <citation type="submission" date="2016-10" db="EMBL/GenBank/DDBJ databases">
        <authorList>
            <person name="Varghese N."/>
            <person name="Submissions S."/>
        </authorList>
    </citation>
    <scope>NUCLEOTIDE SEQUENCE [LARGE SCALE GENOMIC DNA]</scope>
    <source>
        <strain evidence="10">GAS369</strain>
    </source>
</reference>
<dbReference type="GO" id="GO:0008270">
    <property type="term" value="F:zinc ion binding"/>
    <property type="evidence" value="ECO:0007669"/>
    <property type="project" value="UniProtKB-UniRule"/>
</dbReference>
<keyword evidence="10" id="KW-1185">Reference proteome</keyword>
<comment type="pathway">
    <text evidence="7">Amino-acid degradation; L-histidine degradation into L-glutamate; N-formimidoyl-L-glutamate from L-histidine: step 3/3.</text>
</comment>
<dbReference type="RefSeq" id="WP_146690259.1">
    <property type="nucleotide sequence ID" value="NZ_LT629750.1"/>
</dbReference>
<dbReference type="GO" id="GO:0019556">
    <property type="term" value="P:L-histidine catabolic process to glutamate and formamide"/>
    <property type="evidence" value="ECO:0007669"/>
    <property type="project" value="UniProtKB-UniRule"/>
</dbReference>
<dbReference type="GO" id="GO:0019557">
    <property type="term" value="P:L-histidine catabolic process to glutamate and formate"/>
    <property type="evidence" value="ECO:0007669"/>
    <property type="project" value="UniProtKB-UniPathway"/>
</dbReference>
<sequence length="406" mass="43014">MTSVDHIWHGCRLATLSPSRQGLGLVDDGVIAAAAGRIVYAGPASDAPSSLDAKQITDCDGRWITPGLIDCHTHLVYGGNRAREFEQRLAGASYEEIARAGGGIVSTVKATRQATTEELVSAALPRLDALIAEGVTTIEIKSGYGLELATERRQLQAARQLGSERPVSISTSFLGAHTVPPEMNGRSSDYIDLICNTMLPQIAAEGLADAVDAFCEGIAFSVDETARLFAKAQALGLPVRLHADQLSNLHGAALAARFGALSADHLEYADDDGMAAMARAGTVAVVLPGAFYFIREKQLPPIDAMRRHGVSIALATDSNPGSSPLTSLLLAMNMGATLFRLTVDECIAAVTREAARALGLSAETGSLEPGKYCDLAIWNIEQPAELVYRMGFNPLHARVWHGTLLA</sequence>
<gene>
    <name evidence="7" type="primary">hutI</name>
    <name evidence="9" type="ORF">SAMN05444158_6576</name>
</gene>
<dbReference type="Gene3D" id="3.20.20.140">
    <property type="entry name" value="Metal-dependent hydrolases"/>
    <property type="match status" value="1"/>
</dbReference>
<feature type="binding site" evidence="7">
    <location>
        <position position="144"/>
    </location>
    <ligand>
        <name>N-formimidoyl-L-glutamate</name>
        <dbReference type="ChEBI" id="CHEBI:58928"/>
    </ligand>
</feature>
<evidence type="ECO:0000256" key="6">
    <source>
        <dbReference type="ARBA" id="ARBA00023004"/>
    </source>
</evidence>
<dbReference type="SUPFAM" id="SSF51338">
    <property type="entry name" value="Composite domain of metallo-dependent hydrolases"/>
    <property type="match status" value="1"/>
</dbReference>
<evidence type="ECO:0000256" key="1">
    <source>
        <dbReference type="ARBA" id="ARBA00012864"/>
    </source>
</evidence>
<comment type="cofactor">
    <cofactor evidence="7">
        <name>Zn(2+)</name>
        <dbReference type="ChEBI" id="CHEBI:29105"/>
    </cofactor>
    <cofactor evidence="7">
        <name>Fe(3+)</name>
        <dbReference type="ChEBI" id="CHEBI:29034"/>
    </cofactor>
    <text evidence="7">Binds 1 zinc or iron ion per subunit.</text>
</comment>
<feature type="binding site" evidence="7">
    <location>
        <position position="144"/>
    </location>
    <ligand>
        <name>4-imidazolone-5-propanoate</name>
        <dbReference type="ChEBI" id="CHEBI:77893"/>
    </ligand>
</feature>
<feature type="binding site" evidence="7">
    <location>
        <position position="81"/>
    </location>
    <ligand>
        <name>4-imidazolone-5-propanoate</name>
        <dbReference type="ChEBI" id="CHEBI:77893"/>
    </ligand>
</feature>
<dbReference type="GO" id="GO:0005506">
    <property type="term" value="F:iron ion binding"/>
    <property type="evidence" value="ECO:0007669"/>
    <property type="project" value="UniProtKB-UniRule"/>
</dbReference>
<comment type="function">
    <text evidence="7">Catalyzes the hydrolytic cleavage of the carbon-nitrogen bond in imidazolone-5-propanoate to yield N-formimidoyl-L-glutamate. It is the third step in the universal histidine degradation pathway.</text>
</comment>
<evidence type="ECO:0000313" key="10">
    <source>
        <dbReference type="Proteomes" id="UP000243904"/>
    </source>
</evidence>
<evidence type="ECO:0000313" key="9">
    <source>
        <dbReference type="EMBL" id="SDT50585.1"/>
    </source>
</evidence>
<dbReference type="InterPro" id="IPR032466">
    <property type="entry name" value="Metal_Hydrolase"/>
</dbReference>
<feature type="binding site" evidence="7">
    <location>
        <position position="245"/>
    </location>
    <ligand>
        <name>4-imidazolone-5-propanoate</name>
        <dbReference type="ChEBI" id="CHEBI:77893"/>
    </ligand>
</feature>
<dbReference type="FunFam" id="3.20.20.140:FF:000007">
    <property type="entry name" value="Imidazolonepropionase"/>
    <property type="match status" value="1"/>
</dbReference>
<organism evidence="9 10">
    <name type="scientific">Bradyrhizobium canariense</name>
    <dbReference type="NCBI Taxonomy" id="255045"/>
    <lineage>
        <taxon>Bacteria</taxon>
        <taxon>Pseudomonadati</taxon>
        <taxon>Pseudomonadota</taxon>
        <taxon>Alphaproteobacteria</taxon>
        <taxon>Hyphomicrobiales</taxon>
        <taxon>Nitrobacteraceae</taxon>
        <taxon>Bradyrhizobium</taxon>
    </lineage>
</organism>
<dbReference type="Gene3D" id="2.30.40.10">
    <property type="entry name" value="Urease, subunit C, domain 1"/>
    <property type="match status" value="1"/>
</dbReference>
<protein>
    <recommendedName>
        <fullName evidence="1 7">Imidazolonepropionase</fullName>
        <ecNumber evidence="1 7">3.5.2.7</ecNumber>
    </recommendedName>
    <alternativeName>
        <fullName evidence="7">Imidazolone-5-propionate hydrolase</fullName>
    </alternativeName>
</protein>
<dbReference type="GO" id="GO:0050480">
    <property type="term" value="F:imidazolonepropionase activity"/>
    <property type="evidence" value="ECO:0007669"/>
    <property type="project" value="UniProtKB-UniRule"/>
</dbReference>
<evidence type="ECO:0000256" key="3">
    <source>
        <dbReference type="ARBA" id="ARBA00022801"/>
    </source>
</evidence>
<name>A0A1H2AX38_9BRAD</name>
<keyword evidence="3 7" id="KW-0378">Hydrolase</keyword>
<dbReference type="PANTHER" id="PTHR42752">
    <property type="entry name" value="IMIDAZOLONEPROPIONASE"/>
    <property type="match status" value="1"/>
</dbReference>
<dbReference type="InterPro" id="IPR006680">
    <property type="entry name" value="Amidohydro-rel"/>
</dbReference>
<accession>A0A1H2AX38</accession>
<keyword evidence="7" id="KW-0963">Cytoplasm</keyword>
<feature type="binding site" evidence="7">
    <location>
        <position position="74"/>
    </location>
    <ligand>
        <name>Zn(2+)</name>
        <dbReference type="ChEBI" id="CHEBI:29105"/>
    </ligand>
</feature>
<evidence type="ECO:0000259" key="8">
    <source>
        <dbReference type="Pfam" id="PF01979"/>
    </source>
</evidence>
<dbReference type="InterPro" id="IPR005920">
    <property type="entry name" value="HutI"/>
</dbReference>
<dbReference type="CDD" id="cd01296">
    <property type="entry name" value="Imidazolone-5PH"/>
    <property type="match status" value="1"/>
</dbReference>
<feature type="binding site" evidence="7">
    <location>
        <position position="317"/>
    </location>
    <ligand>
        <name>Fe(3+)</name>
        <dbReference type="ChEBI" id="CHEBI:29034"/>
    </ligand>
</feature>
<comment type="catalytic activity">
    <reaction evidence="7">
        <text>4-imidazolone-5-propanoate + H2O = N-formimidoyl-L-glutamate</text>
        <dbReference type="Rhea" id="RHEA:23660"/>
        <dbReference type="ChEBI" id="CHEBI:15377"/>
        <dbReference type="ChEBI" id="CHEBI:58928"/>
        <dbReference type="ChEBI" id="CHEBI:77893"/>
        <dbReference type="EC" id="3.5.2.7"/>
    </reaction>
</comment>
<dbReference type="AlphaFoldDB" id="A0A1H2AX38"/>
<feature type="binding site" evidence="7">
    <location>
        <position position="321"/>
    </location>
    <ligand>
        <name>N-formimidoyl-L-glutamate</name>
        <dbReference type="ChEBI" id="CHEBI:58928"/>
    </ligand>
</feature>
<dbReference type="PANTHER" id="PTHR42752:SF1">
    <property type="entry name" value="IMIDAZOLONEPROPIONASE-RELATED"/>
    <property type="match status" value="1"/>
</dbReference>
<dbReference type="SUPFAM" id="SSF51556">
    <property type="entry name" value="Metallo-dependent hydrolases"/>
    <property type="match status" value="1"/>
</dbReference>
<feature type="binding site" evidence="7">
    <location>
        <position position="72"/>
    </location>
    <ligand>
        <name>Fe(3+)</name>
        <dbReference type="ChEBI" id="CHEBI:29034"/>
    </ligand>
</feature>
<feature type="binding site" evidence="7">
    <location>
        <position position="74"/>
    </location>
    <ligand>
        <name>Fe(3+)</name>
        <dbReference type="ChEBI" id="CHEBI:29034"/>
    </ligand>
</feature>
<proteinExistence type="inferred from homology"/>
<feature type="binding site" evidence="7">
    <location>
        <position position="177"/>
    </location>
    <ligand>
        <name>4-imidazolone-5-propanoate</name>
        <dbReference type="ChEBI" id="CHEBI:77893"/>
    </ligand>
</feature>
<dbReference type="Pfam" id="PF01979">
    <property type="entry name" value="Amidohydro_1"/>
    <property type="match status" value="1"/>
</dbReference>
<keyword evidence="4 7" id="KW-0369">Histidine metabolism</keyword>
<feature type="domain" description="Amidohydrolase-related" evidence="8">
    <location>
        <begin position="63"/>
        <end position="380"/>
    </location>
</feature>
<dbReference type="Proteomes" id="UP000243904">
    <property type="component" value="Chromosome I"/>
</dbReference>
<evidence type="ECO:0000256" key="7">
    <source>
        <dbReference type="HAMAP-Rule" id="MF_00372"/>
    </source>
</evidence>
<comment type="similarity">
    <text evidence="7">Belongs to the metallo-dependent hydrolases superfamily. HutI family.</text>
</comment>